<evidence type="ECO:0000256" key="1">
    <source>
        <dbReference type="ARBA" id="ARBA00009005"/>
    </source>
</evidence>
<feature type="domain" description="Peptidase C14 caspase" evidence="2">
    <location>
        <begin position="118"/>
        <end position="278"/>
    </location>
</feature>
<reference evidence="3" key="1">
    <citation type="submission" date="2021-01" db="EMBL/GenBank/DDBJ databases">
        <authorList>
            <person name="Corre E."/>
            <person name="Pelletier E."/>
            <person name="Niang G."/>
            <person name="Scheremetjew M."/>
            <person name="Finn R."/>
            <person name="Kale V."/>
            <person name="Holt S."/>
            <person name="Cochrane G."/>
            <person name="Meng A."/>
            <person name="Brown T."/>
            <person name="Cohen L."/>
        </authorList>
    </citation>
    <scope>NUCLEOTIDE SEQUENCE</scope>
    <source>
        <strain evidence="3">CCMP127</strain>
    </source>
</reference>
<gene>
    <name evidence="3" type="ORF">ACOF00016_LOCUS4792</name>
</gene>
<organism evidence="3">
    <name type="scientific">Amphora coffeiformis</name>
    <dbReference type="NCBI Taxonomy" id="265554"/>
    <lineage>
        <taxon>Eukaryota</taxon>
        <taxon>Sar</taxon>
        <taxon>Stramenopiles</taxon>
        <taxon>Ochrophyta</taxon>
        <taxon>Bacillariophyta</taxon>
        <taxon>Bacillariophyceae</taxon>
        <taxon>Bacillariophycidae</taxon>
        <taxon>Thalassiophysales</taxon>
        <taxon>Catenulaceae</taxon>
        <taxon>Amphora</taxon>
    </lineage>
</organism>
<accession>A0A7S3P5R9</accession>
<dbReference type="PANTHER" id="PTHR48104:SF30">
    <property type="entry name" value="METACASPASE-1"/>
    <property type="match status" value="1"/>
</dbReference>
<evidence type="ECO:0000259" key="2">
    <source>
        <dbReference type="Pfam" id="PF00656"/>
    </source>
</evidence>
<dbReference type="AlphaFoldDB" id="A0A7S3P5R9"/>
<dbReference type="SUPFAM" id="SSF52129">
    <property type="entry name" value="Caspase-like"/>
    <property type="match status" value="1"/>
</dbReference>
<dbReference type="PANTHER" id="PTHR48104">
    <property type="entry name" value="METACASPASE-4"/>
    <property type="match status" value="1"/>
</dbReference>
<dbReference type="Pfam" id="PF00656">
    <property type="entry name" value="Peptidase_C14"/>
    <property type="match status" value="2"/>
</dbReference>
<feature type="domain" description="Peptidase C14 caspase" evidence="2">
    <location>
        <begin position="14"/>
        <end position="95"/>
    </location>
</feature>
<dbReference type="GO" id="GO:0006508">
    <property type="term" value="P:proteolysis"/>
    <property type="evidence" value="ECO:0007669"/>
    <property type="project" value="InterPro"/>
</dbReference>
<dbReference type="InterPro" id="IPR050452">
    <property type="entry name" value="Metacaspase"/>
</dbReference>
<dbReference type="Gene3D" id="3.40.50.12660">
    <property type="match status" value="2"/>
</dbReference>
<dbReference type="GO" id="GO:0005737">
    <property type="term" value="C:cytoplasm"/>
    <property type="evidence" value="ECO:0007669"/>
    <property type="project" value="TreeGrafter"/>
</dbReference>
<proteinExistence type="inferred from homology"/>
<evidence type="ECO:0000313" key="3">
    <source>
        <dbReference type="EMBL" id="CAE0406965.1"/>
    </source>
</evidence>
<protein>
    <recommendedName>
        <fullName evidence="2">Peptidase C14 caspase domain-containing protein</fullName>
    </recommendedName>
</protein>
<name>A0A7S3P5R9_9STRA</name>
<dbReference type="InterPro" id="IPR029030">
    <property type="entry name" value="Caspase-like_dom_sf"/>
</dbReference>
<sequence>MGGDFEGKAHELIPADVRMISGCQDAQTSADVGNVATFSLPDPAGRAGGACTSALLKVLYQQNGTESFSFVDVLMRMRTVLRSGSYPQIPQLSCSRKMDVQEKFTLVPESSSTPYGSKRALLIGINYVGQQGELRGCHNDVGNIKRYIMDVHGFQEEDIVVLMDDGNHELPTYDNIIAAFRRLVNDTESGDCAFFHYSGHGGRLPDDNGDEEDGYDETLIPVDYQSAGQIRDDLLYSDLVGRMPEGSTLTCLMDCCHSGSVLDLPYTFQADGEQQEMGENPKANMGRLQAMAVGFLVRKIFGTGPAAQMVMSLATSGLAMAQSGGSSGGQKTGGANNVLLPLLEKVASVVCN</sequence>
<dbReference type="EMBL" id="HBIM01005628">
    <property type="protein sequence ID" value="CAE0406965.1"/>
    <property type="molecule type" value="Transcribed_RNA"/>
</dbReference>
<comment type="similarity">
    <text evidence="1">Belongs to the peptidase C14B family.</text>
</comment>
<dbReference type="GO" id="GO:0004197">
    <property type="term" value="F:cysteine-type endopeptidase activity"/>
    <property type="evidence" value="ECO:0007669"/>
    <property type="project" value="InterPro"/>
</dbReference>
<dbReference type="InterPro" id="IPR011600">
    <property type="entry name" value="Pept_C14_caspase"/>
</dbReference>